<dbReference type="GO" id="GO:0008092">
    <property type="term" value="F:cytoskeletal protein binding"/>
    <property type="evidence" value="ECO:0007669"/>
    <property type="project" value="InterPro"/>
</dbReference>
<dbReference type="AlphaFoldDB" id="A0A5C5ZA12"/>
<dbReference type="SUPFAM" id="SSF50969">
    <property type="entry name" value="YVTN repeat-like/Quinoprotein amine dehydrogenase"/>
    <property type="match status" value="1"/>
</dbReference>
<dbReference type="Gene3D" id="2.30.30.700">
    <property type="entry name" value="SLA1 homology domain 1"/>
    <property type="match status" value="1"/>
</dbReference>
<evidence type="ECO:0000259" key="4">
    <source>
        <dbReference type="Pfam" id="PF12770"/>
    </source>
</evidence>
<keyword evidence="2" id="KW-0732">Signal</keyword>
<dbReference type="InterPro" id="IPR015943">
    <property type="entry name" value="WD40/YVTN_repeat-like_dom_sf"/>
</dbReference>
<feature type="chain" id="PRO_5022723479" evidence="2">
    <location>
        <begin position="26"/>
        <end position="1235"/>
    </location>
</feature>
<feature type="domain" description="SLA1 homology" evidence="3">
    <location>
        <begin position="1182"/>
        <end position="1232"/>
    </location>
</feature>
<dbReference type="SUPFAM" id="SSF48452">
    <property type="entry name" value="TPR-like"/>
    <property type="match status" value="1"/>
</dbReference>
<evidence type="ECO:0000313" key="6">
    <source>
        <dbReference type="Proteomes" id="UP000315010"/>
    </source>
</evidence>
<dbReference type="InterPro" id="IPR011990">
    <property type="entry name" value="TPR-like_helical_dom_sf"/>
</dbReference>
<evidence type="ECO:0000259" key="3">
    <source>
        <dbReference type="Pfam" id="PF03983"/>
    </source>
</evidence>
<dbReference type="Pfam" id="PF03983">
    <property type="entry name" value="SHD1"/>
    <property type="match status" value="1"/>
</dbReference>
<evidence type="ECO:0000256" key="2">
    <source>
        <dbReference type="SAM" id="SignalP"/>
    </source>
</evidence>
<reference evidence="5 6" key="1">
    <citation type="submission" date="2019-02" db="EMBL/GenBank/DDBJ databases">
        <title>Deep-cultivation of Planctomycetes and their phenomic and genomic characterization uncovers novel biology.</title>
        <authorList>
            <person name="Wiegand S."/>
            <person name="Jogler M."/>
            <person name="Boedeker C."/>
            <person name="Pinto D."/>
            <person name="Vollmers J."/>
            <person name="Rivas-Marin E."/>
            <person name="Kohn T."/>
            <person name="Peeters S.H."/>
            <person name="Heuer A."/>
            <person name="Rast P."/>
            <person name="Oberbeckmann S."/>
            <person name="Bunk B."/>
            <person name="Jeske O."/>
            <person name="Meyerdierks A."/>
            <person name="Storesund J.E."/>
            <person name="Kallscheuer N."/>
            <person name="Luecker S."/>
            <person name="Lage O.M."/>
            <person name="Pohl T."/>
            <person name="Merkel B.J."/>
            <person name="Hornburger P."/>
            <person name="Mueller R.-W."/>
            <person name="Bruemmer F."/>
            <person name="Labrenz M."/>
            <person name="Spormann A.M."/>
            <person name="Op Den Camp H."/>
            <person name="Overmann J."/>
            <person name="Amann R."/>
            <person name="Jetten M.S.M."/>
            <person name="Mascher T."/>
            <person name="Medema M.H."/>
            <person name="Devos D.P."/>
            <person name="Kaster A.-K."/>
            <person name="Ovreas L."/>
            <person name="Rohde M."/>
            <person name="Galperin M.Y."/>
            <person name="Jogler C."/>
        </authorList>
    </citation>
    <scope>NUCLEOTIDE SEQUENCE [LARGE SCALE GENOMIC DNA]</scope>
    <source>
        <strain evidence="5 6">CA13</strain>
    </source>
</reference>
<dbReference type="Pfam" id="PF12770">
    <property type="entry name" value="CHAT"/>
    <property type="match status" value="1"/>
</dbReference>
<keyword evidence="6" id="KW-1185">Reference proteome</keyword>
<accession>A0A5C5ZA12</accession>
<feature type="compositionally biased region" description="Basic and acidic residues" evidence="1">
    <location>
        <begin position="730"/>
        <end position="745"/>
    </location>
</feature>
<dbReference type="Gene3D" id="1.25.40.10">
    <property type="entry name" value="Tetratricopeptide repeat domain"/>
    <property type="match status" value="1"/>
</dbReference>
<dbReference type="GO" id="GO:0030674">
    <property type="term" value="F:protein-macromolecule adaptor activity"/>
    <property type="evidence" value="ECO:0007669"/>
    <property type="project" value="InterPro"/>
</dbReference>
<dbReference type="PANTHER" id="PTHR10098:SF108">
    <property type="entry name" value="TETRATRICOPEPTIDE REPEAT PROTEIN 28"/>
    <property type="match status" value="1"/>
</dbReference>
<feature type="signal peptide" evidence="2">
    <location>
        <begin position="1"/>
        <end position="25"/>
    </location>
</feature>
<name>A0A5C5ZA12_9BACT</name>
<evidence type="ECO:0000313" key="5">
    <source>
        <dbReference type="EMBL" id="TWT84040.1"/>
    </source>
</evidence>
<protein>
    <submittedName>
        <fullName evidence="5">CHAT domain protein</fullName>
    </submittedName>
</protein>
<dbReference type="GO" id="GO:0042802">
    <property type="term" value="F:identical protein binding"/>
    <property type="evidence" value="ECO:0007669"/>
    <property type="project" value="InterPro"/>
</dbReference>
<dbReference type="Proteomes" id="UP000315010">
    <property type="component" value="Unassembled WGS sequence"/>
</dbReference>
<gene>
    <name evidence="5" type="ORF">CA13_55160</name>
</gene>
<dbReference type="EMBL" id="SJPJ01000001">
    <property type="protein sequence ID" value="TWT84040.1"/>
    <property type="molecule type" value="Genomic_DNA"/>
</dbReference>
<proteinExistence type="predicted"/>
<dbReference type="PANTHER" id="PTHR10098">
    <property type="entry name" value="RAPSYN-RELATED"/>
    <property type="match status" value="1"/>
</dbReference>
<feature type="domain" description="CHAT" evidence="4">
    <location>
        <begin position="868"/>
        <end position="1160"/>
    </location>
</feature>
<feature type="region of interest" description="Disordered" evidence="1">
    <location>
        <begin position="725"/>
        <end position="745"/>
    </location>
</feature>
<organism evidence="5 6">
    <name type="scientific">Novipirellula herctigrandis</name>
    <dbReference type="NCBI Taxonomy" id="2527986"/>
    <lineage>
        <taxon>Bacteria</taxon>
        <taxon>Pseudomonadati</taxon>
        <taxon>Planctomycetota</taxon>
        <taxon>Planctomycetia</taxon>
        <taxon>Pirellulales</taxon>
        <taxon>Pirellulaceae</taxon>
        <taxon>Novipirellula</taxon>
    </lineage>
</organism>
<evidence type="ECO:0000256" key="1">
    <source>
        <dbReference type="SAM" id="MobiDB-lite"/>
    </source>
</evidence>
<sequence length="1235" mass="135939" precursor="true">MKNRQGRLTGWIVIVASMVQGVASAQETTDVLPRGADASNVVMNCERGPVALHVAANGRLIACQYAAGRPPTKSNSMSEALIVYDLKSGRELHRMDFRTADPSRSACTPDGRYLIVIDRERVHHLDLEQGKVVRTWPIDITWAVPAISPDGLTLAVREERVISIWDLKSGECKRRLDGHPTRIRTFAFDDSGTMLLSSCSEVTRSWDLTSGKGKTLGVHDEFTSLAIDRNTNRLFATRWGGDPPSGAGCYDLRSGRRLTFLDDHDAMLTDVTTDRWYTMELGEEELIQAVQIRKLSNPGVPKYLAFDNRLKEWTRSGKGWGVPKMSLSPDKRYLLLTLARGSLCQVWNLQGIKDQDLLASHSKIKRATGSGQSPGNQKLSREQLFLNRINGIVRKANALCNEGKKDLARLEIEALVDAGRKRLQRAPKRLQKLLQECGSAYNSCLQDREKGMPLIREALEMAESGKRFDSYWESMIGDIAVEQYSKGDYQAAVATKRRIIDQRISEGKTPSSHNLAGLAFWLKIAGNTQESISLYHRAWQQDKTEWGPLHQTTRMSYDRLLKEVDEVGGWKLLEPILVKQLDENRRYMGPTHPETAEATLQLAELYGRLGKSELALTTMDQSQRILRDHVARQLPSMSETEQREFLTRRFQPSLDAALRLAVRLKQLPNAAEVSAGWILNSKGTATRALAERARIAASTSDPQVQAIAAELSETREMLSSLSLANLSSKTESDGHNETQGELNRLREQESELSWKLGLAGWTELRRDPWTSVSAIRDKIPGDSVLLELTITGMVEPQEKDAGREANVGPKNEKPQVVMWIIPPAGQGKVRMVVLCDDLMSLARPLAGFYACVNGRVPANQVANVSRQSLAAIAAQLVRPLPREVSSAKKWLVSPDHLLWLIPWAALPESDNRLVIHRHEVQYLLSGRDLLTLPSTESKSAPMIVANPDYNAGAIDGKGDSAFSPLPGTAKEAESVRPYLRDFANSEPDFYVGSDAIESVVKAAQRPKVALFSTHGFATVVADEHPLATCGLAFAGANAAIKGNGDGVLTGLEILGADYRGTELVVLSACQTALGSIRSGEGVASLRYAFQLAGARNIAATLWSIPDEVTADLMRDFFKHYSSGSTPASALRSAQLATIERLEKEGGTADPSQWAAFTIAGPPLPKVHRPPTHTTGAQVASSPRQWKSANGKFSVTAQLVSVNDQRVVLRKTSGDEIEVLLSQLHPKDREFASSSH</sequence>
<dbReference type="RefSeq" id="WP_419194819.1">
    <property type="nucleotide sequence ID" value="NZ_SJPJ01000001.1"/>
</dbReference>
<dbReference type="InterPro" id="IPR024983">
    <property type="entry name" value="CHAT_dom"/>
</dbReference>
<dbReference type="Gene3D" id="2.130.10.10">
    <property type="entry name" value="YVTN repeat-like/Quinoprotein amine dehydrogenase"/>
    <property type="match status" value="2"/>
</dbReference>
<comment type="caution">
    <text evidence="5">The sequence shown here is derived from an EMBL/GenBank/DDBJ whole genome shotgun (WGS) entry which is preliminary data.</text>
</comment>
<dbReference type="InterPro" id="IPR011044">
    <property type="entry name" value="Quino_amine_DH_bsu"/>
</dbReference>
<dbReference type="GO" id="GO:0043130">
    <property type="term" value="F:ubiquitin binding"/>
    <property type="evidence" value="ECO:0007669"/>
    <property type="project" value="InterPro"/>
</dbReference>
<dbReference type="InterPro" id="IPR007131">
    <property type="entry name" value="SHD1"/>
</dbReference>